<evidence type="ECO:0000256" key="4">
    <source>
        <dbReference type="ARBA" id="ARBA00022723"/>
    </source>
</evidence>
<keyword evidence="4 7" id="KW-0479">Metal-binding</keyword>
<dbReference type="PROSITE" id="PS50305">
    <property type="entry name" value="SIRTUIN"/>
    <property type="match status" value="1"/>
</dbReference>
<dbReference type="SUPFAM" id="SSF52467">
    <property type="entry name" value="DHS-like NAD/FAD-binding domain"/>
    <property type="match status" value="1"/>
</dbReference>
<dbReference type="CDD" id="cd01408">
    <property type="entry name" value="SIRT1"/>
    <property type="match status" value="1"/>
</dbReference>
<keyword evidence="5 7" id="KW-0862">Zinc</keyword>
<dbReference type="Gene3D" id="3.40.50.1220">
    <property type="entry name" value="TPP-binding domain"/>
    <property type="match status" value="1"/>
</dbReference>
<accession>A0AAJ0FQ28</accession>
<dbReference type="Pfam" id="PF02146">
    <property type="entry name" value="SIR2"/>
    <property type="match status" value="1"/>
</dbReference>
<dbReference type="EMBL" id="MU839004">
    <property type="protein sequence ID" value="KAK1768735.1"/>
    <property type="molecule type" value="Genomic_DNA"/>
</dbReference>
<evidence type="ECO:0000256" key="3">
    <source>
        <dbReference type="ARBA" id="ARBA00022679"/>
    </source>
</evidence>
<gene>
    <name evidence="11" type="ORF">QBC33DRAFT_533531</name>
</gene>
<evidence type="ECO:0000256" key="5">
    <source>
        <dbReference type="ARBA" id="ARBA00022833"/>
    </source>
</evidence>
<comment type="cofactor">
    <cofactor evidence="1">
        <name>Zn(2+)</name>
        <dbReference type="ChEBI" id="CHEBI:29105"/>
    </cofactor>
</comment>
<feature type="binding site" evidence="7">
    <location>
        <position position="177"/>
    </location>
    <ligand>
        <name>Zn(2+)</name>
        <dbReference type="ChEBI" id="CHEBI:29105"/>
    </ligand>
</feature>
<evidence type="ECO:0000256" key="6">
    <source>
        <dbReference type="ARBA" id="ARBA00023027"/>
    </source>
</evidence>
<evidence type="ECO:0000313" key="12">
    <source>
        <dbReference type="Proteomes" id="UP001244011"/>
    </source>
</evidence>
<dbReference type="GO" id="GO:0017136">
    <property type="term" value="F:histone deacetylase activity, NAD-dependent"/>
    <property type="evidence" value="ECO:0007669"/>
    <property type="project" value="TreeGrafter"/>
</dbReference>
<feature type="compositionally biased region" description="Basic and acidic residues" evidence="9">
    <location>
        <begin position="409"/>
        <end position="422"/>
    </location>
</feature>
<evidence type="ECO:0000256" key="8">
    <source>
        <dbReference type="SAM" id="Coils"/>
    </source>
</evidence>
<comment type="caution">
    <text evidence="11">The sequence shown here is derived from an EMBL/GenBank/DDBJ whole genome shotgun (WGS) entry which is preliminary data.</text>
</comment>
<dbReference type="InterPro" id="IPR026590">
    <property type="entry name" value="Ssirtuin_cat_dom"/>
</dbReference>
<evidence type="ECO:0000256" key="7">
    <source>
        <dbReference type="PROSITE-ProRule" id="PRU00236"/>
    </source>
</evidence>
<feature type="region of interest" description="Disordered" evidence="9">
    <location>
        <begin position="356"/>
        <end position="458"/>
    </location>
</feature>
<dbReference type="Proteomes" id="UP001244011">
    <property type="component" value="Unassembled WGS sequence"/>
</dbReference>
<feature type="binding site" evidence="7">
    <location>
        <position position="187"/>
    </location>
    <ligand>
        <name>Zn(2+)</name>
        <dbReference type="ChEBI" id="CHEBI:29105"/>
    </ligand>
</feature>
<dbReference type="InterPro" id="IPR003000">
    <property type="entry name" value="Sirtuin"/>
</dbReference>
<keyword evidence="3" id="KW-0808">Transferase</keyword>
<evidence type="ECO:0000259" key="10">
    <source>
        <dbReference type="PROSITE" id="PS50305"/>
    </source>
</evidence>
<feature type="compositionally biased region" description="Polar residues" evidence="9">
    <location>
        <begin position="375"/>
        <end position="408"/>
    </location>
</feature>
<dbReference type="InterPro" id="IPR050134">
    <property type="entry name" value="NAD-dep_sirtuin_deacylases"/>
</dbReference>
<dbReference type="InterPro" id="IPR026591">
    <property type="entry name" value="Sirtuin_cat_small_dom_sf"/>
</dbReference>
<dbReference type="PANTHER" id="PTHR11085:SF6">
    <property type="entry name" value="NAD-DEPENDENT PROTEIN DEACETYLASE SIRTUIN-2"/>
    <property type="match status" value="1"/>
</dbReference>
<name>A0AAJ0FQ28_9PEZI</name>
<feature type="coiled-coil region" evidence="8">
    <location>
        <begin position="295"/>
        <end position="322"/>
    </location>
</feature>
<dbReference type="GO" id="GO:0046872">
    <property type="term" value="F:metal ion binding"/>
    <property type="evidence" value="ECO:0007669"/>
    <property type="project" value="UniProtKB-KW"/>
</dbReference>
<reference evidence="11" key="1">
    <citation type="submission" date="2023-06" db="EMBL/GenBank/DDBJ databases">
        <title>Genome-scale phylogeny and comparative genomics of the fungal order Sordariales.</title>
        <authorList>
            <consortium name="Lawrence Berkeley National Laboratory"/>
            <person name="Hensen N."/>
            <person name="Bonometti L."/>
            <person name="Westerberg I."/>
            <person name="Brannstrom I.O."/>
            <person name="Guillou S."/>
            <person name="Cros-Aarteil S."/>
            <person name="Calhoun S."/>
            <person name="Haridas S."/>
            <person name="Kuo A."/>
            <person name="Mondo S."/>
            <person name="Pangilinan J."/>
            <person name="Riley R."/>
            <person name="Labutti K."/>
            <person name="Andreopoulos B."/>
            <person name="Lipzen A."/>
            <person name="Chen C."/>
            <person name="Yanf M."/>
            <person name="Daum C."/>
            <person name="Ng V."/>
            <person name="Clum A."/>
            <person name="Steindorff A."/>
            <person name="Ohm R."/>
            <person name="Martin F."/>
            <person name="Silar P."/>
            <person name="Natvig D."/>
            <person name="Lalanne C."/>
            <person name="Gautier V."/>
            <person name="Ament-Velasquez S.L."/>
            <person name="Kruys A."/>
            <person name="Hutchinson M.I."/>
            <person name="Powell A.J."/>
            <person name="Barry K."/>
            <person name="Miller A.N."/>
            <person name="Grigoriev I.V."/>
            <person name="Debuchy R."/>
            <person name="Gladieux P."/>
            <person name="Thoren M.H."/>
            <person name="Johannesson H."/>
        </authorList>
    </citation>
    <scope>NUCLEOTIDE SEQUENCE</scope>
    <source>
        <strain evidence="11">8032-3</strain>
    </source>
</reference>
<dbReference type="GO" id="GO:0005634">
    <property type="term" value="C:nucleus"/>
    <property type="evidence" value="ECO:0007669"/>
    <property type="project" value="TreeGrafter"/>
</dbReference>
<proteinExistence type="inferred from homology"/>
<keyword evidence="8" id="KW-0175">Coiled coil</keyword>
<dbReference type="RefSeq" id="XP_060284948.1">
    <property type="nucleotide sequence ID" value="XM_060427469.1"/>
</dbReference>
<feature type="binding site" evidence="7">
    <location>
        <position position="153"/>
    </location>
    <ligand>
        <name>Zn(2+)</name>
        <dbReference type="ChEBI" id="CHEBI:29105"/>
    </ligand>
</feature>
<dbReference type="GO" id="GO:0070403">
    <property type="term" value="F:NAD+ binding"/>
    <property type="evidence" value="ECO:0007669"/>
    <property type="project" value="InterPro"/>
</dbReference>
<evidence type="ECO:0000256" key="1">
    <source>
        <dbReference type="ARBA" id="ARBA00001947"/>
    </source>
</evidence>
<keyword evidence="12" id="KW-1185">Reference proteome</keyword>
<protein>
    <submittedName>
        <fullName evidence="11">DHS-like NAD/FAD-binding domain-containing protein</fullName>
    </submittedName>
</protein>
<organism evidence="11 12">
    <name type="scientific">Phialemonium atrogriseum</name>
    <dbReference type="NCBI Taxonomy" id="1093897"/>
    <lineage>
        <taxon>Eukaryota</taxon>
        <taxon>Fungi</taxon>
        <taxon>Dikarya</taxon>
        <taxon>Ascomycota</taxon>
        <taxon>Pezizomycotina</taxon>
        <taxon>Sordariomycetes</taxon>
        <taxon>Sordariomycetidae</taxon>
        <taxon>Cephalothecales</taxon>
        <taxon>Cephalothecaceae</taxon>
        <taxon>Phialemonium</taxon>
    </lineage>
</organism>
<evidence type="ECO:0000256" key="9">
    <source>
        <dbReference type="SAM" id="MobiDB-lite"/>
    </source>
</evidence>
<dbReference type="PANTHER" id="PTHR11085">
    <property type="entry name" value="NAD-DEPENDENT PROTEIN DEACYLASE SIRTUIN-5, MITOCHONDRIAL-RELATED"/>
    <property type="match status" value="1"/>
</dbReference>
<feature type="binding site" evidence="7">
    <location>
        <position position="156"/>
    </location>
    <ligand>
        <name>Zn(2+)</name>
        <dbReference type="ChEBI" id="CHEBI:29105"/>
    </ligand>
</feature>
<feature type="compositionally biased region" description="Polar residues" evidence="9">
    <location>
        <begin position="437"/>
        <end position="452"/>
    </location>
</feature>
<dbReference type="GeneID" id="85310656"/>
<evidence type="ECO:0000313" key="11">
    <source>
        <dbReference type="EMBL" id="KAK1768735.1"/>
    </source>
</evidence>
<evidence type="ECO:0000256" key="2">
    <source>
        <dbReference type="ARBA" id="ARBA00006924"/>
    </source>
</evidence>
<keyword evidence="6" id="KW-0520">NAD</keyword>
<dbReference type="AlphaFoldDB" id="A0AAJ0FQ28"/>
<feature type="domain" description="Deacetylase sirtuin-type" evidence="10">
    <location>
        <begin position="15"/>
        <end position="282"/>
    </location>
</feature>
<comment type="similarity">
    <text evidence="2">Belongs to the sirtuin family. Class I subfamily.</text>
</comment>
<dbReference type="InterPro" id="IPR029035">
    <property type="entry name" value="DHS-like_NAD/FAD-binding_dom"/>
</dbReference>
<sequence>MGQENSVLSDDTPPNTLSERSLVGLAEYIKSGQAKRIVVMTGAGISTAAGIPDFRSPNTGLYANLARLNLPFAEAVFDINYFRQSPEPFYVLAKELYPGRFHPTISHAFIALLASKGLLLHLFTQNIDCLERAAGVPPHLIVEAHGSFATQRCIDCGTPFPDALMKEHVVKGEVPRCVKKNDDGGSCGSLVKPDIVFFGEQLPEVFRARQHYPGLADLVLILGTSLQVYPFAGLPETVQEKTPRALFNLERVGSLGTLPDDVLCLGSCDAGVRALADELGWREELEKKWRSLVGDEEAEMQLRNAQKREQIMEDEVVRLAEEIEDVLHIEEDANDANESNESNDSHEAQKLVRAIPELQTQDRDTGQIPEVKGQEVSSNSEANTAAQEASSGSRVEATSPSRSQTSRLSKADGEDKNQDQQHSDSNTESEHGRKEGQTPTSSENQGETTSAPSGKVLL</sequence>
<dbReference type="Gene3D" id="3.30.1600.10">
    <property type="entry name" value="SIR2/SIRT2 'Small Domain"/>
    <property type="match status" value="1"/>
</dbReference>
<feature type="active site" description="Proton acceptor" evidence="7">
    <location>
        <position position="145"/>
    </location>
</feature>